<reference evidence="9 10" key="2">
    <citation type="submission" date="2023-10" db="EMBL/GenBank/DDBJ databases">
        <authorList>
            <person name="Han X.F."/>
        </authorList>
    </citation>
    <scope>NUCLEOTIDE SEQUENCE [LARGE SCALE GENOMIC DNA]</scope>
    <source>
        <strain evidence="9 10">KCTC 39840</strain>
    </source>
</reference>
<evidence type="ECO:0000259" key="8">
    <source>
        <dbReference type="Pfam" id="PF01471"/>
    </source>
</evidence>
<dbReference type="Gene3D" id="1.10.530.40">
    <property type="match status" value="1"/>
</dbReference>
<dbReference type="HAMAP" id="MF_04110">
    <property type="entry name" value="ENDOLYSIN_T4"/>
    <property type="match status" value="1"/>
</dbReference>
<dbReference type="RefSeq" id="WP_318600136.1">
    <property type="nucleotide sequence ID" value="NZ_JAWSTH010000097.1"/>
</dbReference>
<comment type="caution">
    <text evidence="9">The sequence shown here is derived from an EMBL/GenBank/DDBJ whole genome shotgun (WGS) entry which is preliminary data.</text>
</comment>
<dbReference type="Pfam" id="PF01471">
    <property type="entry name" value="PG_binding_1"/>
    <property type="match status" value="1"/>
</dbReference>
<dbReference type="EC" id="3.2.1.17" evidence="7"/>
<dbReference type="InterPro" id="IPR002196">
    <property type="entry name" value="Glyco_hydro_24"/>
</dbReference>
<dbReference type="SUPFAM" id="SSF55166">
    <property type="entry name" value="Hedgehog/DD-peptidase"/>
    <property type="match status" value="1"/>
</dbReference>
<keyword evidence="3 7" id="KW-0081">Bacteriolytic enzyme</keyword>
<dbReference type="InterPro" id="IPR009045">
    <property type="entry name" value="Zn_M74/Hedgehog-like"/>
</dbReference>
<keyword evidence="10" id="KW-1185">Reference proteome</keyword>
<evidence type="ECO:0000256" key="4">
    <source>
        <dbReference type="ARBA" id="ARBA00022801"/>
    </source>
</evidence>
<keyword evidence="2 7" id="KW-0929">Antimicrobial</keyword>
<dbReference type="InterPro" id="IPR023346">
    <property type="entry name" value="Lysozyme-like_dom_sf"/>
</dbReference>
<dbReference type="Proteomes" id="UP001284601">
    <property type="component" value="Unassembled WGS sequence"/>
</dbReference>
<reference evidence="10" key="1">
    <citation type="submission" date="2023-07" db="EMBL/GenBank/DDBJ databases">
        <title>Conexibacter stalactiti sp. nov., isolated from stalactites in a lava cave and emended description of the genus Conexibacter.</title>
        <authorList>
            <person name="Lee S.D."/>
        </authorList>
    </citation>
    <scope>NUCLEOTIDE SEQUENCE [LARGE SCALE GENOMIC DNA]</scope>
    <source>
        <strain evidence="10">KCTC 39840</strain>
    </source>
</reference>
<dbReference type="InterPro" id="IPR036366">
    <property type="entry name" value="PGBDSf"/>
</dbReference>
<evidence type="ECO:0000256" key="6">
    <source>
        <dbReference type="ARBA" id="ARBA00023295"/>
    </source>
</evidence>
<dbReference type="CDD" id="cd00737">
    <property type="entry name" value="lyz_endolysin_autolysin"/>
    <property type="match status" value="1"/>
</dbReference>
<evidence type="ECO:0000256" key="3">
    <source>
        <dbReference type="ARBA" id="ARBA00022638"/>
    </source>
</evidence>
<keyword evidence="4 7" id="KW-0378">Hydrolase</keyword>
<dbReference type="SUPFAM" id="SSF53955">
    <property type="entry name" value="Lysozyme-like"/>
    <property type="match status" value="1"/>
</dbReference>
<dbReference type="PANTHER" id="PTHR38107:SF3">
    <property type="entry name" value="LYSOZYME RRRD-RELATED"/>
    <property type="match status" value="1"/>
</dbReference>
<evidence type="ECO:0000256" key="2">
    <source>
        <dbReference type="ARBA" id="ARBA00022529"/>
    </source>
</evidence>
<feature type="domain" description="Peptidoglycan binding-like" evidence="8">
    <location>
        <begin position="145"/>
        <end position="203"/>
    </location>
</feature>
<evidence type="ECO:0000313" key="10">
    <source>
        <dbReference type="Proteomes" id="UP001284601"/>
    </source>
</evidence>
<accession>A0ABU4HWG7</accession>
<dbReference type="InterPro" id="IPR034690">
    <property type="entry name" value="Endolysin_T4_type"/>
</dbReference>
<name>A0ABU4HWG7_9ACTN</name>
<evidence type="ECO:0000256" key="7">
    <source>
        <dbReference type="RuleBase" id="RU003788"/>
    </source>
</evidence>
<proteinExistence type="inferred from homology"/>
<dbReference type="PANTHER" id="PTHR38107">
    <property type="match status" value="1"/>
</dbReference>
<comment type="similarity">
    <text evidence="7">Belongs to the glycosyl hydrolase 24 family.</text>
</comment>
<dbReference type="SUPFAM" id="SSF47090">
    <property type="entry name" value="PGBD-like"/>
    <property type="match status" value="1"/>
</dbReference>
<keyword evidence="6 7" id="KW-0326">Glycosidase</keyword>
<keyword evidence="5" id="KW-1035">Host cytoplasm</keyword>
<dbReference type="Pfam" id="PF00959">
    <property type="entry name" value="Phage_lysozyme"/>
    <property type="match status" value="1"/>
</dbReference>
<dbReference type="InterPro" id="IPR051018">
    <property type="entry name" value="Bacteriophage_GH24"/>
</dbReference>
<dbReference type="InterPro" id="IPR036365">
    <property type="entry name" value="PGBD-like_sf"/>
</dbReference>
<comment type="catalytic activity">
    <reaction evidence="1 7">
        <text>Hydrolysis of (1-&gt;4)-beta-linkages between N-acetylmuramic acid and N-acetyl-D-glucosamine residues in a peptidoglycan and between N-acetyl-D-glucosamine residues in chitodextrins.</text>
        <dbReference type="EC" id="3.2.1.17"/>
    </reaction>
</comment>
<organism evidence="9 10">
    <name type="scientific">Conexibacter stalactiti</name>
    <dbReference type="NCBI Taxonomy" id="1940611"/>
    <lineage>
        <taxon>Bacteria</taxon>
        <taxon>Bacillati</taxon>
        <taxon>Actinomycetota</taxon>
        <taxon>Thermoleophilia</taxon>
        <taxon>Solirubrobacterales</taxon>
        <taxon>Conexibacteraceae</taxon>
        <taxon>Conexibacter</taxon>
    </lineage>
</organism>
<dbReference type="InterPro" id="IPR023347">
    <property type="entry name" value="Lysozyme_dom_sf"/>
</dbReference>
<evidence type="ECO:0000256" key="1">
    <source>
        <dbReference type="ARBA" id="ARBA00000632"/>
    </source>
</evidence>
<evidence type="ECO:0000313" key="9">
    <source>
        <dbReference type="EMBL" id="MDW5597670.1"/>
    </source>
</evidence>
<sequence>MVRSFDGKRLSDDWFQVLSAARRAGVRFRLNSGQRTLAEQQRLYDLWQAGIGNLAAVPSDTAPHIRTGRQDHALDVDVNAGNGVAGLRQWLRRQGVATSLTVVGEPWHVEADSADDLHAVARRLAKPLTVLDRLRARPLRRGAKSPDVRAVQVYLRRGGWFTGTPAQAVGTFGPALGAAVEAFQKHVGLTVDGIVGPKTFAALRRRYGWRVWSRRGAAKPAAGPEAPPATLRISASGLGLIEEFEGFYARPYADPAGHATVGFGHLLHHGPVTDADRRATWLAGQTTPGQLTTEEARTLLRQQLASDYEPAVSALRLPLAQHQHDALVSFAYNVGTGALASDTGIGRALRALRWRDAADELLRWDKAGDPPRPLPGLTRRRRAERSLFLTGTR</sequence>
<evidence type="ECO:0000256" key="5">
    <source>
        <dbReference type="ARBA" id="ARBA00023200"/>
    </source>
</evidence>
<protein>
    <recommendedName>
        <fullName evidence="7">Lysozyme</fullName>
        <ecNumber evidence="7">3.2.1.17</ecNumber>
    </recommendedName>
</protein>
<dbReference type="EMBL" id="JAWSTH010000097">
    <property type="protein sequence ID" value="MDW5597670.1"/>
    <property type="molecule type" value="Genomic_DNA"/>
</dbReference>
<dbReference type="InterPro" id="IPR033907">
    <property type="entry name" value="Endolysin_autolysin"/>
</dbReference>
<dbReference type="Gene3D" id="1.10.101.10">
    <property type="entry name" value="PGBD-like superfamily/PGBD"/>
    <property type="match status" value="1"/>
</dbReference>
<gene>
    <name evidence="9" type="ORF">R7226_25185</name>
</gene>
<dbReference type="InterPro" id="IPR002477">
    <property type="entry name" value="Peptidoglycan-bd-like"/>
</dbReference>